<feature type="region of interest" description="Disordered" evidence="1">
    <location>
        <begin position="425"/>
        <end position="466"/>
    </location>
</feature>
<feature type="compositionally biased region" description="Low complexity" evidence="1">
    <location>
        <begin position="443"/>
        <end position="453"/>
    </location>
</feature>
<feature type="region of interest" description="Disordered" evidence="1">
    <location>
        <begin position="519"/>
        <end position="593"/>
    </location>
</feature>
<dbReference type="EMBL" id="HG675676">
    <property type="protein sequence ID" value="CDJ41872.1"/>
    <property type="molecule type" value="Genomic_DNA"/>
</dbReference>
<dbReference type="PANTHER" id="PTHR46007">
    <property type="entry name" value="MEDIATOR OF RNA POLYMERASE II TRANSCRIPTION SUBUNIT 12"/>
    <property type="match status" value="1"/>
</dbReference>
<dbReference type="VEuPathDB" id="ToxoDB:ETH2_1433500"/>
<feature type="compositionally biased region" description="Low complexity" evidence="1">
    <location>
        <begin position="250"/>
        <end position="275"/>
    </location>
</feature>
<dbReference type="GO" id="GO:0016592">
    <property type="term" value="C:mediator complex"/>
    <property type="evidence" value="ECO:0007669"/>
    <property type="project" value="TreeGrafter"/>
</dbReference>
<feature type="region of interest" description="Disordered" evidence="1">
    <location>
        <begin position="647"/>
        <end position="702"/>
    </location>
</feature>
<dbReference type="GO" id="GO:0003713">
    <property type="term" value="F:transcription coactivator activity"/>
    <property type="evidence" value="ECO:0007669"/>
    <property type="project" value="TreeGrafter"/>
</dbReference>
<feature type="compositionally biased region" description="Low complexity" evidence="1">
    <location>
        <begin position="568"/>
        <end position="581"/>
    </location>
</feature>
<sequence>MLYRRGHFPYRRGSKEKIQAAVFSAPLALRQQQQQQLLAIAVARPSAAAPPSLEAASATNTFPVATPLPVSLEATAAAAAAALVTPAAPAETLYADHVSAVRDSRELLKNVNSLVDVHAPPPPATAAGSAATVSAAAASLPVLRQQQQQLAARCRLLQQQFRDHQESVHRFGPGAEVFDVQGDPRLLWRQGLPDMCSSFAFSTACEKWQQEQQQQKPQWLAVGLSCGGLLLLGGLDGSLVACRRKHTDFSSSSDSTDISSNSSSSSSNSNGSSSGEGKAPGGRQATAQQQEHEEAGLFHRSSQLLEEPLQQQQQQALASQHACLKLRLKQQWQQQRQQEVQLRLLATKAEVREIQQRILLQMEWLELQRQQAAAAAAAVVALQWFSLDMLLQQDSAFLSVISASVALQPEPLFISASAAAAAEEIADPNSSGSSSHRDEDGSRSSSSMSKSCSAVMLHPADPNGSSKRPLQCLLSADASGCCCCSLDGLLPLVFLQLQQLLPQGDTHLLKPHISKVYGVSPQQQQQQKEELQKQQQQQQNMLLMPPKASPAKRKRAPTYSTPHQQRQNNSSSSNNNSNSSNNEEDEDWKISGSSAPLLGDVRLSKDTLCKPAATATSTPTLAAASAPTAALVAAATAAAEAASHCSNAPATSRRGLVSSLPPSQVSASGEGPFTCSETAAAGEAEKKQKEEETSKQQTSATSAPLRQLLELHQLHVRAVCLSPSLDCLAFLLAPSDPVLASAGSAAAAAGAAAAAAAAAGAAAAAAVGSCRSEHSNKGSVGGSTHECKGPLEVTPSLQAVEKGEAAATAAAGAAAIASTMPKRAVSEQQQQQQKQPLLQRDGFLVLAWLPQLPVILQNVAAALLLMEAAENDLAFAAAALQQVKGLWTAGAAVASVADPAAAAAVAAAARESSSPTLQHAAAGSQQSAPSAASANCPSLQEMTVDAAIAATKVAPAADAAADAATDAATAAAPSSFTTMEISTPATDSCYMEQEVHKQHHQQQQQQGQVPALSSSTYRISSDASEAFIPLMPEHLQNLAAIVQLTVHPAISRAMVLAEQAAAAAAAVAAAVGASPATDVAAATVSLSPNPEQSPTAPEAVLDFNEPKAAAPATATATAEATAAAATAATAAAATTSAASTATATTAARAACAVRRMSTNLLAVSDSVCELAAELDSTAACTELLLSDTSDLSAASVASLRRRHRKAEHQIDFLLKRSREARVVAQNFRRQMTGGFWLGEGARVAALQLPGFVAAAPVQLLPASSSDLADAAAGHQQKREHQALITPKAAGGFAVWWTSRDAKSAAAAARTPSAAATESIYTDLACLCRCCIRTSAAVSEAAAGASTNSRSSSAIILPAAWIDSWLLSFSPQDSSSTPQQQSLFCSGDPQEAPLEGAPLTVGSAQLQDISAISPTEVCAAVTCGGEPTLLLLQQPQQQRQRQRQELHAVVRKLQGFSGTWGSTPTDLQLSTEYQSRKAAVTSASLGRFCFVLLEEPDRSCPSI</sequence>
<evidence type="ECO:0000313" key="3">
    <source>
        <dbReference type="Proteomes" id="UP000030747"/>
    </source>
</evidence>
<dbReference type="RefSeq" id="XP_013232622.1">
    <property type="nucleotide sequence ID" value="XM_013377168.1"/>
</dbReference>
<gene>
    <name evidence="2" type="ORF">ETH_00022380</name>
</gene>
<dbReference type="VEuPathDB" id="ToxoDB:ETH_00022380"/>
<organism evidence="2 3">
    <name type="scientific">Eimeria tenella</name>
    <name type="common">Coccidian parasite</name>
    <dbReference type="NCBI Taxonomy" id="5802"/>
    <lineage>
        <taxon>Eukaryota</taxon>
        <taxon>Sar</taxon>
        <taxon>Alveolata</taxon>
        <taxon>Apicomplexa</taxon>
        <taxon>Conoidasida</taxon>
        <taxon>Coccidia</taxon>
        <taxon>Eucoccidiorida</taxon>
        <taxon>Eimeriorina</taxon>
        <taxon>Eimeriidae</taxon>
        <taxon>Eimeria</taxon>
    </lineage>
</organism>
<keyword evidence="3" id="KW-1185">Reference proteome</keyword>
<protein>
    <submittedName>
        <fullName evidence="2">Uncharacterized protein</fullName>
    </submittedName>
</protein>
<dbReference type="PANTHER" id="PTHR46007:SF12">
    <property type="entry name" value="C2H2-TYPE DOMAIN-CONTAINING PROTEIN-RELATED"/>
    <property type="match status" value="1"/>
</dbReference>
<dbReference type="InterPro" id="IPR051647">
    <property type="entry name" value="Mediator_comp_sub12"/>
</dbReference>
<dbReference type="OrthoDB" id="349382at2759"/>
<reference evidence="2" key="2">
    <citation type="submission" date="2013-10" db="EMBL/GenBank/DDBJ databases">
        <authorList>
            <person name="Aslett M."/>
        </authorList>
    </citation>
    <scope>NUCLEOTIDE SEQUENCE [LARGE SCALE GENOMIC DNA]</scope>
    <source>
        <strain evidence="2">Houghton</strain>
    </source>
</reference>
<feature type="compositionally biased region" description="Basic and acidic residues" evidence="1">
    <location>
        <begin position="683"/>
        <end position="694"/>
    </location>
</feature>
<feature type="region of interest" description="Disordered" evidence="1">
    <location>
        <begin position="248"/>
        <end position="297"/>
    </location>
</feature>
<dbReference type="GO" id="GO:0045944">
    <property type="term" value="P:positive regulation of transcription by RNA polymerase II"/>
    <property type="evidence" value="ECO:0007669"/>
    <property type="project" value="TreeGrafter"/>
</dbReference>
<dbReference type="Proteomes" id="UP000030747">
    <property type="component" value="Unassembled WGS sequence"/>
</dbReference>
<accession>U6KUP7</accession>
<name>U6KUP7_EIMTE</name>
<proteinExistence type="predicted"/>
<feature type="compositionally biased region" description="Polar residues" evidence="1">
    <location>
        <begin position="558"/>
        <end position="567"/>
    </location>
</feature>
<dbReference type="OMA" id="GGFAVWW"/>
<evidence type="ECO:0000256" key="1">
    <source>
        <dbReference type="SAM" id="MobiDB-lite"/>
    </source>
</evidence>
<dbReference type="GeneID" id="25253588"/>
<reference evidence="2" key="1">
    <citation type="submission" date="2013-10" db="EMBL/GenBank/DDBJ databases">
        <title>Genomic analysis of the causative agents of coccidiosis in chickens.</title>
        <authorList>
            <person name="Reid A.J."/>
            <person name="Blake D."/>
            <person name="Billington K."/>
            <person name="Browne H."/>
            <person name="Dunn M."/>
            <person name="Hung S."/>
            <person name="Kawahara F."/>
            <person name="Miranda-Saavedra D."/>
            <person name="Mourier T."/>
            <person name="Nagra H."/>
            <person name="Otto T.D."/>
            <person name="Rawlings N."/>
            <person name="Sanchez A."/>
            <person name="Sanders M."/>
            <person name="Subramaniam C."/>
            <person name="Tay Y."/>
            <person name="Dear P."/>
            <person name="Doerig C."/>
            <person name="Gruber A."/>
            <person name="Parkinson J."/>
            <person name="Shirley M."/>
            <person name="Wan K.L."/>
            <person name="Berriman M."/>
            <person name="Tomley F."/>
            <person name="Pain A."/>
        </authorList>
    </citation>
    <scope>NUCLEOTIDE SEQUENCE [LARGE SCALE GENOMIC DNA]</scope>
    <source>
        <strain evidence="2">Houghton</strain>
    </source>
</reference>
<evidence type="ECO:0000313" key="2">
    <source>
        <dbReference type="EMBL" id="CDJ41872.1"/>
    </source>
</evidence>
<feature type="region of interest" description="Disordered" evidence="1">
    <location>
        <begin position="995"/>
        <end position="1015"/>
    </location>
</feature>